<evidence type="ECO:0000259" key="8">
    <source>
        <dbReference type="SMART" id="SM00829"/>
    </source>
</evidence>
<feature type="domain" description="Enoyl reductase (ER)" evidence="8">
    <location>
        <begin position="74"/>
        <end position="410"/>
    </location>
</feature>
<dbReference type="EnsemblBacteria" id="BAC48940">
    <property type="protein sequence ID" value="BAC48940"/>
    <property type="gene ID" value="BAC48940"/>
</dbReference>
<dbReference type="GO" id="GO:0016491">
    <property type="term" value="F:oxidoreductase activity"/>
    <property type="evidence" value="ECO:0000318"/>
    <property type="project" value="GO_Central"/>
</dbReference>
<dbReference type="InterPro" id="IPR013149">
    <property type="entry name" value="ADH-like_C"/>
</dbReference>
<name>Q89P08_BRADU</name>
<evidence type="ECO:0000256" key="7">
    <source>
        <dbReference type="RuleBase" id="RU361277"/>
    </source>
</evidence>
<dbReference type="KEGG" id="bja:blr3675"/>
<dbReference type="PROSITE" id="PS00059">
    <property type="entry name" value="ADH_ZINC"/>
    <property type="match status" value="1"/>
</dbReference>
<dbReference type="OrthoDB" id="9806940at2"/>
<dbReference type="Pfam" id="PF00107">
    <property type="entry name" value="ADH_zinc_N"/>
    <property type="match status" value="1"/>
</dbReference>
<organism evidence="9 10">
    <name type="scientific">Bradyrhizobium diazoefficiens (strain JCM 10833 / BCRC 13528 / IAM 13628 / NBRC 14792 / USDA 110)</name>
    <dbReference type="NCBI Taxonomy" id="224911"/>
    <lineage>
        <taxon>Bacteria</taxon>
        <taxon>Pseudomonadati</taxon>
        <taxon>Pseudomonadota</taxon>
        <taxon>Alphaproteobacteria</taxon>
        <taxon>Hyphomicrobiales</taxon>
        <taxon>Nitrobacteraceae</taxon>
        <taxon>Bradyrhizobium</taxon>
    </lineage>
</organism>
<evidence type="ECO:0000256" key="3">
    <source>
        <dbReference type="ARBA" id="ARBA00013190"/>
    </source>
</evidence>
<reference evidence="10" key="1">
    <citation type="journal article" date="2002" name="DNA Res.">
        <title>Complete genomic sequence of nitrogen-fixing symbiotic bacterium Bradyrhizobium japonicum USDA110.</title>
        <authorList>
            <person name="Kaneko T."/>
            <person name="Nakamura Y."/>
            <person name="Sato S."/>
            <person name="Minamisawa K."/>
            <person name="Uchiumi T."/>
            <person name="Sasamoto S."/>
            <person name="Watanabe A."/>
            <person name="Idesawa K."/>
            <person name="Iriguchi M."/>
            <person name="Kawashima K."/>
            <person name="Kohara M."/>
            <person name="Matsumoto M."/>
            <person name="Shimpo S."/>
            <person name="Tsuruoka H."/>
            <person name="Wada T."/>
            <person name="Yamada M."/>
            <person name="Tabata S."/>
        </authorList>
    </citation>
    <scope>NUCLEOTIDE SEQUENCE [LARGE SCALE GENOMIC DNA]</scope>
    <source>
        <strain evidence="10">JCM 10833 / BCRC 13528 / IAM 13628 / NBRC 14792 / USDA 110</strain>
    </source>
</reference>
<evidence type="ECO:0000256" key="6">
    <source>
        <dbReference type="ARBA" id="ARBA00023002"/>
    </source>
</evidence>
<dbReference type="Gene3D" id="3.90.180.10">
    <property type="entry name" value="Medium-chain alcohol dehydrogenases, catalytic domain"/>
    <property type="match status" value="1"/>
</dbReference>
<keyword evidence="10" id="KW-1185">Reference proteome</keyword>
<dbReference type="InParanoid" id="Q89P08"/>
<dbReference type="STRING" id="224911.AAV28_15375"/>
<dbReference type="InterPro" id="IPR013154">
    <property type="entry name" value="ADH-like_N"/>
</dbReference>
<evidence type="ECO:0000256" key="5">
    <source>
        <dbReference type="ARBA" id="ARBA00022833"/>
    </source>
</evidence>
<keyword evidence="4 7" id="KW-0479">Metal-binding</keyword>
<dbReference type="SUPFAM" id="SSF50129">
    <property type="entry name" value="GroES-like"/>
    <property type="match status" value="1"/>
</dbReference>
<evidence type="ECO:0000313" key="9">
    <source>
        <dbReference type="EMBL" id="BAC48940.1"/>
    </source>
</evidence>
<dbReference type="InterPro" id="IPR011032">
    <property type="entry name" value="GroES-like_sf"/>
</dbReference>
<comment type="similarity">
    <text evidence="2 7">Belongs to the zinc-containing alcohol dehydrogenase family.</text>
</comment>
<dbReference type="InterPro" id="IPR036291">
    <property type="entry name" value="NAD(P)-bd_dom_sf"/>
</dbReference>
<evidence type="ECO:0000256" key="2">
    <source>
        <dbReference type="ARBA" id="ARBA00008072"/>
    </source>
</evidence>
<dbReference type="PANTHER" id="PTHR42940:SF8">
    <property type="entry name" value="VACUOLAR PROTEIN SORTING-ASSOCIATED PROTEIN 11"/>
    <property type="match status" value="1"/>
</dbReference>
<evidence type="ECO:0000256" key="1">
    <source>
        <dbReference type="ARBA" id="ARBA00001947"/>
    </source>
</evidence>
<evidence type="ECO:0000256" key="4">
    <source>
        <dbReference type="ARBA" id="ARBA00022723"/>
    </source>
</evidence>
<sequence length="412" mass="43684">MPGSIGLFQHGDLSSSRCAAAGLLARIQQWLLAPRHKSAGTKNAEAEIADGAPKFAGETEEMMRAQVLRAYDEKLSNDLWVGEEKVPDPKLTKSTDVIVRIGGAGVCRTDLHIVEGVWKPHMDPSGDKLLPLIMGHENAGWIEEVGKEVEGLKKGDPVIVHPKISGGTCLACRRGFDMHGPGTFPGLDCNGGYAEFLCTSERNIVPLPRTLAPKDVAPYADAGLTAYRAVKKATRHLLPGESCVVIGAGGLGHIGIQCLKAMCAADIIVVDKSEASLKLAEKSGADHLVKADGNEVEAVLGLTGGNGAEAVIDFVGEKGTTSKGLAMTRPMGSYYVVGYGEDIRVPTVDMVITEKNIIGNLVGTWAELTELMALADRDLVELATTEYRLADANKALHDLNAGEIHGRAVLIP</sequence>
<comment type="cofactor">
    <cofactor evidence="1 7">
        <name>Zn(2+)</name>
        <dbReference type="ChEBI" id="CHEBI:29105"/>
    </cofactor>
</comment>
<dbReference type="AlphaFoldDB" id="Q89P08"/>
<dbReference type="PhylomeDB" id="Q89P08"/>
<protein>
    <recommendedName>
        <fullName evidence="3">alcohol dehydrogenase</fullName>
        <ecNumber evidence="3">1.1.1.1</ecNumber>
    </recommendedName>
</protein>
<evidence type="ECO:0000313" key="10">
    <source>
        <dbReference type="Proteomes" id="UP000002526"/>
    </source>
</evidence>
<dbReference type="Pfam" id="PF08240">
    <property type="entry name" value="ADH_N"/>
    <property type="match status" value="1"/>
</dbReference>
<dbReference type="EC" id="1.1.1.1" evidence="3"/>
<dbReference type="InterPro" id="IPR002328">
    <property type="entry name" value="ADH_Zn_CS"/>
</dbReference>
<dbReference type="InterPro" id="IPR020843">
    <property type="entry name" value="ER"/>
</dbReference>
<dbReference type="PATRIC" id="fig|224911.5.peg.3662"/>
<proteinExistence type="inferred from homology"/>
<dbReference type="EMBL" id="BA000040">
    <property type="protein sequence ID" value="BAC48940.1"/>
    <property type="molecule type" value="Genomic_DNA"/>
</dbReference>
<dbReference type="HOGENOM" id="CLU_026673_11_2_5"/>
<dbReference type="PANTHER" id="PTHR42940">
    <property type="entry name" value="ALCOHOL DEHYDROGENASE 1-RELATED"/>
    <property type="match status" value="1"/>
</dbReference>
<dbReference type="CDD" id="cd05284">
    <property type="entry name" value="arabinose_DH_like"/>
    <property type="match status" value="1"/>
</dbReference>
<dbReference type="Proteomes" id="UP000002526">
    <property type="component" value="Chromosome"/>
</dbReference>
<dbReference type="SMART" id="SM00829">
    <property type="entry name" value="PKS_ER"/>
    <property type="match status" value="1"/>
</dbReference>
<gene>
    <name evidence="9" type="ordered locus">blr3675</name>
</gene>
<dbReference type="GO" id="GO:0008270">
    <property type="term" value="F:zinc ion binding"/>
    <property type="evidence" value="ECO:0007669"/>
    <property type="project" value="InterPro"/>
</dbReference>
<accession>Q89P08</accession>
<dbReference type="Gene3D" id="3.40.50.720">
    <property type="entry name" value="NAD(P)-binding Rossmann-like Domain"/>
    <property type="match status" value="1"/>
</dbReference>
<keyword evidence="5 7" id="KW-0862">Zinc</keyword>
<dbReference type="SUPFAM" id="SSF51735">
    <property type="entry name" value="NAD(P)-binding Rossmann-fold domains"/>
    <property type="match status" value="1"/>
</dbReference>
<keyword evidence="6" id="KW-0560">Oxidoreductase</keyword>
<dbReference type="eggNOG" id="COG1064">
    <property type="taxonomic scope" value="Bacteria"/>
</dbReference>
<dbReference type="GO" id="GO:0004022">
    <property type="term" value="F:alcohol dehydrogenase (NAD+) activity"/>
    <property type="evidence" value="ECO:0007669"/>
    <property type="project" value="UniProtKB-EC"/>
</dbReference>